<dbReference type="GO" id="GO:0012505">
    <property type="term" value="C:endomembrane system"/>
    <property type="evidence" value="ECO:0007669"/>
    <property type="project" value="UniProtKB-SubCell"/>
</dbReference>
<gene>
    <name evidence="12" type="ORF">MIMGU_mgv1a021758mg</name>
</gene>
<feature type="binding site" evidence="9">
    <location>
        <position position="134"/>
    </location>
    <ligand>
        <name>UDP-alpha-D-glucose</name>
        <dbReference type="ChEBI" id="CHEBI:58885"/>
    </ligand>
</feature>
<dbReference type="PhylomeDB" id="A0A022R2D6"/>
<feature type="transmembrane region" description="Helical" evidence="11">
    <location>
        <begin position="51"/>
        <end position="71"/>
    </location>
</feature>
<organism evidence="12 13">
    <name type="scientific">Erythranthe guttata</name>
    <name type="common">Yellow monkey flower</name>
    <name type="synonym">Mimulus guttatus</name>
    <dbReference type="NCBI Taxonomy" id="4155"/>
    <lineage>
        <taxon>Eukaryota</taxon>
        <taxon>Viridiplantae</taxon>
        <taxon>Streptophyta</taxon>
        <taxon>Embryophyta</taxon>
        <taxon>Tracheophyta</taxon>
        <taxon>Spermatophyta</taxon>
        <taxon>Magnoliopsida</taxon>
        <taxon>eudicotyledons</taxon>
        <taxon>Gunneridae</taxon>
        <taxon>Pentapetalae</taxon>
        <taxon>asterids</taxon>
        <taxon>lamiids</taxon>
        <taxon>Lamiales</taxon>
        <taxon>Phrymaceae</taxon>
        <taxon>Erythranthe</taxon>
    </lineage>
</organism>
<feature type="binding site" evidence="10">
    <location>
        <position position="255"/>
    </location>
    <ligand>
        <name>Mn(2+)</name>
        <dbReference type="ChEBI" id="CHEBI:29035"/>
    </ligand>
</feature>
<dbReference type="KEGG" id="egt:105962877"/>
<keyword evidence="4 11" id="KW-0812">Transmembrane</keyword>
<evidence type="ECO:0000256" key="11">
    <source>
        <dbReference type="SAM" id="Phobius"/>
    </source>
</evidence>
<protein>
    <recommendedName>
        <fullName evidence="14">Glycosyltransferase 2-like domain-containing protein</fullName>
    </recommendedName>
</protein>
<dbReference type="GO" id="GO:0030244">
    <property type="term" value="P:cellulose biosynthetic process"/>
    <property type="evidence" value="ECO:0000318"/>
    <property type="project" value="GO_Central"/>
</dbReference>
<dbReference type="PANTHER" id="PTHR13301">
    <property type="entry name" value="X-BOX TRANSCRIPTION FACTOR-RELATED"/>
    <property type="match status" value="1"/>
</dbReference>
<evidence type="ECO:0000256" key="8">
    <source>
        <dbReference type="PIRSR" id="PIRSR605150-1"/>
    </source>
</evidence>
<feature type="transmembrane region" description="Helical" evidence="11">
    <location>
        <begin position="671"/>
        <end position="689"/>
    </location>
</feature>
<feature type="active site" evidence="8">
    <location>
        <position position="134"/>
    </location>
</feature>
<reference evidence="12 13" key="1">
    <citation type="journal article" date="2013" name="Proc. Natl. Acad. Sci. U.S.A.">
        <title>Fine-scale variation in meiotic recombination in Mimulus inferred from population shotgun sequencing.</title>
        <authorList>
            <person name="Hellsten U."/>
            <person name="Wright K.M."/>
            <person name="Jenkins J."/>
            <person name="Shu S."/>
            <person name="Yuan Y."/>
            <person name="Wessler S.R."/>
            <person name="Schmutz J."/>
            <person name="Willis J.H."/>
            <person name="Rokhsar D.S."/>
        </authorList>
    </citation>
    <scope>NUCLEOTIDE SEQUENCE [LARGE SCALE GENOMIC DNA]</scope>
    <source>
        <strain evidence="13">cv. DUN x IM62</strain>
    </source>
</reference>
<evidence type="ECO:0000256" key="9">
    <source>
        <dbReference type="PIRSR" id="PIRSR605150-2"/>
    </source>
</evidence>
<dbReference type="GO" id="GO:0071555">
    <property type="term" value="P:cell wall organization"/>
    <property type="evidence" value="ECO:0007669"/>
    <property type="project" value="UniProtKB-KW"/>
</dbReference>
<dbReference type="InterPro" id="IPR005150">
    <property type="entry name" value="Cellulose_synth"/>
</dbReference>
<keyword evidence="2" id="KW-0328">Glycosyltransferase</keyword>
<comment type="subcellular location">
    <subcellularLocation>
        <location evidence="1">Endomembrane system</location>
        <topology evidence="1">Multi-pass membrane protein</topology>
    </subcellularLocation>
</comment>
<dbReference type="AlphaFoldDB" id="A0A022R2D6"/>
<dbReference type="GO" id="GO:0009833">
    <property type="term" value="P:plant-type primary cell wall biogenesis"/>
    <property type="evidence" value="ECO:0000318"/>
    <property type="project" value="GO_Central"/>
</dbReference>
<dbReference type="FunFam" id="3.90.550.10:FF:000194">
    <property type="entry name" value="Cellulose synthase-like protein G2 isoform A"/>
    <property type="match status" value="1"/>
</dbReference>
<accession>A0A022R2D6</accession>
<keyword evidence="13" id="KW-1185">Reference proteome</keyword>
<feature type="active site" evidence="8">
    <location>
        <position position="438"/>
    </location>
</feature>
<dbReference type="GO" id="GO:0016759">
    <property type="term" value="F:cellulose synthase activity"/>
    <property type="evidence" value="ECO:0000318"/>
    <property type="project" value="GO_Central"/>
</dbReference>
<keyword evidence="7" id="KW-0961">Cell wall biogenesis/degradation</keyword>
<name>A0A022R2D6_ERYGU</name>
<evidence type="ECO:0000256" key="3">
    <source>
        <dbReference type="ARBA" id="ARBA00022679"/>
    </source>
</evidence>
<evidence type="ECO:0000256" key="5">
    <source>
        <dbReference type="ARBA" id="ARBA00022989"/>
    </source>
</evidence>
<feature type="transmembrane region" description="Helical" evidence="11">
    <location>
        <begin position="701"/>
        <end position="722"/>
    </location>
</feature>
<keyword evidence="3" id="KW-0808">Transferase</keyword>
<dbReference type="Pfam" id="PF03552">
    <property type="entry name" value="Cellulose_synt"/>
    <property type="match status" value="2"/>
</dbReference>
<feature type="binding site" evidence="9">
    <location>
        <position position="104"/>
    </location>
    <ligand>
        <name>UDP-alpha-D-glucose</name>
        <dbReference type="ChEBI" id="CHEBI:58885"/>
    </ligand>
</feature>
<dbReference type="InterPro" id="IPR029044">
    <property type="entry name" value="Nucleotide-diphossugar_trans"/>
</dbReference>
<dbReference type="eggNOG" id="ENOG502QQE5">
    <property type="taxonomic scope" value="Eukaryota"/>
</dbReference>
<feature type="transmembrane region" description="Helical" evidence="11">
    <location>
        <begin position="21"/>
        <end position="39"/>
    </location>
</feature>
<dbReference type="SUPFAM" id="SSF53448">
    <property type="entry name" value="Nucleotide-diphospho-sugar transferases"/>
    <property type="match status" value="1"/>
</dbReference>
<keyword evidence="5 11" id="KW-1133">Transmembrane helix</keyword>
<evidence type="ECO:0000313" key="12">
    <source>
        <dbReference type="EMBL" id="EYU32970.1"/>
    </source>
</evidence>
<dbReference type="EMBL" id="KI630810">
    <property type="protein sequence ID" value="EYU32970.1"/>
    <property type="molecule type" value="Genomic_DNA"/>
</dbReference>
<sequence>MENSVSLSDCHVKKKNLIINRFHFFIHGISLIALLHYRITTSSLTRAPHVLILISELILSSIWLLGQASYWRPVVTRTVYPERLPRDEKLPGIDVFVCTADPSKEPVLQVMNTVISALALDYPPDKLHVYLSDDGGSHVTFRAVKRAWIFSEMWVPFCRKYRVENPCPESYFSSGEEESAGFGCSEFLVDKYNIEKRYEEFKNSVAKIVGETSAYMSRDHPSLVEVISDSNGDRKLPLLVYVAREKRPSRPHNFKAGAINVLLRISGMISNSPYILVLDCDFYCNDRSSARQAMCFHLDSNLSEKIAFVQFPQTFHNISDTDIYDGKLRYIWPKFEGLNGLRGPFLSGTCFYIKREALYGTRKFHDDVDLLRVKKYFGSSDEFIKSISRNYKPSYSNDKKFLDNSLQNELHLLASCSYDNDTKWGKEVGFRYFAVVEDYFTGLNLHCEGWTSVYYEPSRPCFLGASPISLGELLVQHTRWNVGLSQVALSRFSPMIYGTMRMSVFQSMCYAEIAYSPLYFLALYILALVPQLCLLQGIPLYPEISNPYLLVFLFVVLSSQARHLQDVFSTGHKIQAWSNEHRIWMMKSLTCYFYATLDVIMEKFGLKNNSFVPTNKVVDEEQAKRYRMGVYDFQAPAMFMVPLCTLYIVNVASFVVGIGKIILGGGNSNEMVVQACIPLFVAVLNFPLLEGMVSRKDKGRVSSFVSLISVLIAAVVLSFAFLV</sequence>
<proteinExistence type="predicted"/>
<feature type="binding site" evidence="10">
    <location>
        <position position="279"/>
    </location>
    <ligand>
        <name>Mn(2+)</name>
        <dbReference type="ChEBI" id="CHEBI:29035"/>
    </ligand>
</feature>
<dbReference type="Proteomes" id="UP000030748">
    <property type="component" value="Unassembled WGS sequence"/>
</dbReference>
<dbReference type="STRING" id="4155.A0A022R2D6"/>
<feature type="transmembrane region" description="Helical" evidence="11">
    <location>
        <begin position="637"/>
        <end position="659"/>
    </location>
</feature>
<evidence type="ECO:0000256" key="2">
    <source>
        <dbReference type="ARBA" id="ARBA00022676"/>
    </source>
</evidence>
<dbReference type="OMA" id="WMMRSIT"/>
<dbReference type="OrthoDB" id="72851at2759"/>
<evidence type="ECO:0000256" key="4">
    <source>
        <dbReference type="ARBA" id="ARBA00022692"/>
    </source>
</evidence>
<feature type="binding site" evidence="9">
    <location>
        <position position="105"/>
    </location>
    <ligand>
        <name>UDP-alpha-D-glucose</name>
        <dbReference type="ChEBI" id="CHEBI:58885"/>
    </ligand>
</feature>
<dbReference type="GO" id="GO:0005886">
    <property type="term" value="C:plasma membrane"/>
    <property type="evidence" value="ECO:0000318"/>
    <property type="project" value="GO_Central"/>
</dbReference>
<evidence type="ECO:0000313" key="13">
    <source>
        <dbReference type="Proteomes" id="UP000030748"/>
    </source>
</evidence>
<evidence type="ECO:0008006" key="14">
    <source>
        <dbReference type="Google" id="ProtNLM"/>
    </source>
</evidence>
<keyword evidence="6 11" id="KW-0472">Membrane</keyword>
<feature type="transmembrane region" description="Helical" evidence="11">
    <location>
        <begin position="518"/>
        <end position="541"/>
    </location>
</feature>
<evidence type="ECO:0000256" key="6">
    <source>
        <dbReference type="ARBA" id="ARBA00023136"/>
    </source>
</evidence>
<evidence type="ECO:0000256" key="10">
    <source>
        <dbReference type="PIRSR" id="PIRSR605150-3"/>
    </source>
</evidence>
<evidence type="ECO:0000256" key="1">
    <source>
        <dbReference type="ARBA" id="ARBA00004127"/>
    </source>
</evidence>
<evidence type="ECO:0000256" key="7">
    <source>
        <dbReference type="ARBA" id="ARBA00023316"/>
    </source>
</evidence>
<dbReference type="GO" id="GO:0016760">
    <property type="term" value="F:cellulose synthase (UDP-forming) activity"/>
    <property type="evidence" value="ECO:0007669"/>
    <property type="project" value="InterPro"/>
</dbReference>
<dbReference type="Gene3D" id="3.90.550.10">
    <property type="entry name" value="Spore Coat Polysaccharide Biosynthesis Protein SpsA, Chain A"/>
    <property type="match status" value="2"/>
</dbReference>